<dbReference type="Gene3D" id="3.30.565.10">
    <property type="entry name" value="Histidine kinase-like ATPase, C-terminal domain"/>
    <property type="match status" value="1"/>
</dbReference>
<dbReference type="SMART" id="SM00387">
    <property type="entry name" value="HATPase_c"/>
    <property type="match status" value="1"/>
</dbReference>
<dbReference type="InterPro" id="IPR005467">
    <property type="entry name" value="His_kinase_dom"/>
</dbReference>
<evidence type="ECO:0000313" key="10">
    <source>
        <dbReference type="EMBL" id="RSK42180.1"/>
    </source>
</evidence>
<keyword evidence="4" id="KW-0808">Transferase</keyword>
<dbReference type="PANTHER" id="PTHR45436">
    <property type="entry name" value="SENSOR HISTIDINE KINASE YKOH"/>
    <property type="match status" value="1"/>
</dbReference>
<dbReference type="Gene3D" id="1.10.287.130">
    <property type="match status" value="1"/>
</dbReference>
<evidence type="ECO:0000256" key="4">
    <source>
        <dbReference type="ARBA" id="ARBA00022679"/>
    </source>
</evidence>
<dbReference type="SUPFAM" id="SSF55874">
    <property type="entry name" value="ATPase domain of HSP90 chaperone/DNA topoisomerase II/histidine kinase"/>
    <property type="match status" value="1"/>
</dbReference>
<evidence type="ECO:0000256" key="5">
    <source>
        <dbReference type="ARBA" id="ARBA00022692"/>
    </source>
</evidence>
<keyword evidence="6 10" id="KW-0418">Kinase</keyword>
<dbReference type="SMART" id="SM00388">
    <property type="entry name" value="HisKA"/>
    <property type="match status" value="1"/>
</dbReference>
<evidence type="ECO:0000256" key="2">
    <source>
        <dbReference type="ARBA" id="ARBA00012438"/>
    </source>
</evidence>
<dbReference type="InterPro" id="IPR003661">
    <property type="entry name" value="HisK_dim/P_dom"/>
</dbReference>
<evidence type="ECO:0000313" key="11">
    <source>
        <dbReference type="Proteomes" id="UP000270291"/>
    </source>
</evidence>
<evidence type="ECO:0000256" key="7">
    <source>
        <dbReference type="ARBA" id="ARBA00022989"/>
    </source>
</evidence>
<feature type="transmembrane region" description="Helical" evidence="8">
    <location>
        <begin position="7"/>
        <end position="30"/>
    </location>
</feature>
<dbReference type="RefSeq" id="WP_125439147.1">
    <property type="nucleotide sequence ID" value="NZ_RWIU01000005.1"/>
</dbReference>
<dbReference type="SUPFAM" id="SSF47384">
    <property type="entry name" value="Homodimeric domain of signal transducing histidine kinase"/>
    <property type="match status" value="1"/>
</dbReference>
<accession>A0A428K7D7</accession>
<evidence type="ECO:0000256" key="8">
    <source>
        <dbReference type="SAM" id="Phobius"/>
    </source>
</evidence>
<feature type="domain" description="Histidine kinase" evidence="9">
    <location>
        <begin position="219"/>
        <end position="423"/>
    </location>
</feature>
<name>A0A428K7D7_9BACT</name>
<keyword evidence="8" id="KW-0472">Membrane</keyword>
<dbReference type="EMBL" id="RWIU01000005">
    <property type="protein sequence ID" value="RSK42180.1"/>
    <property type="molecule type" value="Genomic_DNA"/>
</dbReference>
<reference evidence="10 11" key="1">
    <citation type="submission" date="2018-12" db="EMBL/GenBank/DDBJ databases">
        <authorList>
            <person name="Feng G."/>
            <person name="Zhu H."/>
        </authorList>
    </citation>
    <scope>NUCLEOTIDE SEQUENCE [LARGE SCALE GENOMIC DNA]</scope>
    <source>
        <strain evidence="10 11">LMG 26000</strain>
    </source>
</reference>
<dbReference type="InterPro" id="IPR003594">
    <property type="entry name" value="HATPase_dom"/>
</dbReference>
<keyword evidence="11" id="KW-1185">Reference proteome</keyword>
<dbReference type="Pfam" id="PF02518">
    <property type="entry name" value="HATPase_c"/>
    <property type="match status" value="1"/>
</dbReference>
<keyword evidence="3" id="KW-0597">Phosphoprotein</keyword>
<evidence type="ECO:0000256" key="3">
    <source>
        <dbReference type="ARBA" id="ARBA00022553"/>
    </source>
</evidence>
<comment type="caution">
    <text evidence="10">The sequence shown here is derived from an EMBL/GenBank/DDBJ whole genome shotgun (WGS) entry which is preliminary data.</text>
</comment>
<keyword evidence="5 8" id="KW-0812">Transmembrane</keyword>
<dbReference type="InterPro" id="IPR036097">
    <property type="entry name" value="HisK_dim/P_sf"/>
</dbReference>
<dbReference type="Proteomes" id="UP000270291">
    <property type="component" value="Unassembled WGS sequence"/>
</dbReference>
<comment type="catalytic activity">
    <reaction evidence="1">
        <text>ATP + protein L-histidine = ADP + protein N-phospho-L-histidine.</text>
        <dbReference type="EC" id="2.7.13.3"/>
    </reaction>
</comment>
<proteinExistence type="predicted"/>
<sequence length="426" mass="47752">MKLNYRYTLAYAIITFFVLSIGFAIVYAALSRSATQATIGKLEGLNAVVTGQLRRGGSYAGHPSRANVRVARGVPADTARHAPLVRLRNEWEPALQSEVRMVRVTTYPVVRGQVYRVTSRAAVVEPRDAYLTGLMLVFAWTFVFLLALVVILSEVISWRILRPFTQTLRGIQQFQLSQQQRIALEPSRTTEFNVLNEFLLRMTTRAQSDYQGLKEFSENASHELQTPIAAIKAKLELLMDSELTEAQLRLLTAMHDELERLSRINHSLTLLAKLEHFDTRPDTFTNLSQLVPATEAAFADLAEMKNLRTTQRIASGVVVPLDEALARLLLNNLLSNAIRHNQPGGEIRLQLTPEFLLLENTGHAPTAPVEELFGRFKKGNAALDSIGIGLAIVRRISELYGHRISYTYAEGWHRIRLDFAPIPAGQ</sequence>
<feature type="transmembrane region" description="Helical" evidence="8">
    <location>
        <begin position="129"/>
        <end position="152"/>
    </location>
</feature>
<dbReference type="GO" id="GO:0005886">
    <property type="term" value="C:plasma membrane"/>
    <property type="evidence" value="ECO:0007669"/>
    <property type="project" value="TreeGrafter"/>
</dbReference>
<organism evidence="10 11">
    <name type="scientific">Hymenobacter perfusus</name>
    <dbReference type="NCBI Taxonomy" id="1236770"/>
    <lineage>
        <taxon>Bacteria</taxon>
        <taxon>Pseudomonadati</taxon>
        <taxon>Bacteroidota</taxon>
        <taxon>Cytophagia</taxon>
        <taxon>Cytophagales</taxon>
        <taxon>Hymenobacteraceae</taxon>
        <taxon>Hymenobacter</taxon>
    </lineage>
</organism>
<evidence type="ECO:0000256" key="1">
    <source>
        <dbReference type="ARBA" id="ARBA00000085"/>
    </source>
</evidence>
<dbReference type="OrthoDB" id="1522504at2"/>
<gene>
    <name evidence="10" type="ORF">EI293_14725</name>
</gene>
<protein>
    <recommendedName>
        <fullName evidence="2">histidine kinase</fullName>
        <ecNumber evidence="2">2.7.13.3</ecNumber>
    </recommendedName>
</protein>
<dbReference type="InterPro" id="IPR050428">
    <property type="entry name" value="TCS_sensor_his_kinase"/>
</dbReference>
<dbReference type="CDD" id="cd00082">
    <property type="entry name" value="HisKA"/>
    <property type="match status" value="1"/>
</dbReference>
<dbReference type="PANTHER" id="PTHR45436:SF5">
    <property type="entry name" value="SENSOR HISTIDINE KINASE TRCS"/>
    <property type="match status" value="1"/>
</dbReference>
<evidence type="ECO:0000256" key="6">
    <source>
        <dbReference type="ARBA" id="ARBA00022777"/>
    </source>
</evidence>
<evidence type="ECO:0000259" key="9">
    <source>
        <dbReference type="PROSITE" id="PS50109"/>
    </source>
</evidence>
<keyword evidence="7 8" id="KW-1133">Transmembrane helix</keyword>
<dbReference type="Pfam" id="PF00512">
    <property type="entry name" value="HisKA"/>
    <property type="match status" value="1"/>
</dbReference>
<dbReference type="EC" id="2.7.13.3" evidence="2"/>
<dbReference type="PROSITE" id="PS50109">
    <property type="entry name" value="HIS_KIN"/>
    <property type="match status" value="1"/>
</dbReference>
<dbReference type="GO" id="GO:0000155">
    <property type="term" value="F:phosphorelay sensor kinase activity"/>
    <property type="evidence" value="ECO:0007669"/>
    <property type="project" value="InterPro"/>
</dbReference>
<dbReference type="AlphaFoldDB" id="A0A428K7D7"/>
<dbReference type="InterPro" id="IPR036890">
    <property type="entry name" value="HATPase_C_sf"/>
</dbReference>